<name>A0A3Q9HR56_9FIRM</name>
<dbReference type="Pfam" id="PF00532">
    <property type="entry name" value="Peripla_BP_1"/>
    <property type="match status" value="1"/>
</dbReference>
<dbReference type="InterPro" id="IPR028082">
    <property type="entry name" value="Peripla_BP_I"/>
</dbReference>
<keyword evidence="3" id="KW-0238">DNA-binding</keyword>
<sequence>MSVTIKDIAKEANVSTTTVSRVLNNKPDVSDKTKKKVLEVINKLGYNPNGIARGLVLQKTYTIGLIIPDICNPFFPEVARGIQDKARQLGYSVIFYNTDNNKQREKEAIDLLKSKQVDGIILSLSMSNKEELDKLEEENFPVVQIDRKIPGSIFPTVTIDNILSAYNATKYLIELGHKYLAHITGNLGTKTGQDRLEGFKQALKEFNLDYKDEYILEGDYSKESGYKQMKTLLTQKKRPTAVFAANDLMAIGAYEAIFDYGLKIPEDISIIGHDDIDIASIIRPGLTTMTQPKYKLGQIAAEMLIKRIEGLESDNQQEVVLNTELIVRDSTGGWNDEE</sequence>
<protein>
    <submittedName>
        <fullName evidence="6">LacI family transcriptional regulator</fullName>
    </submittedName>
</protein>
<evidence type="ECO:0000256" key="4">
    <source>
        <dbReference type="ARBA" id="ARBA00023163"/>
    </source>
</evidence>
<evidence type="ECO:0000259" key="5">
    <source>
        <dbReference type="PROSITE" id="PS50932"/>
    </source>
</evidence>
<dbReference type="InterPro" id="IPR000843">
    <property type="entry name" value="HTH_LacI"/>
</dbReference>
<dbReference type="SUPFAM" id="SSF47413">
    <property type="entry name" value="lambda repressor-like DNA-binding domains"/>
    <property type="match status" value="1"/>
</dbReference>
<gene>
    <name evidence="6" type="ORF">BBF96_10370</name>
</gene>
<proteinExistence type="predicted"/>
<dbReference type="AlphaFoldDB" id="A0A3Q9HR56"/>
<dbReference type="RefSeq" id="WP_127017099.1">
    <property type="nucleotide sequence ID" value="NZ_CP016379.1"/>
</dbReference>
<dbReference type="OrthoDB" id="9784962at2"/>
<evidence type="ECO:0000256" key="2">
    <source>
        <dbReference type="ARBA" id="ARBA00023015"/>
    </source>
</evidence>
<feature type="domain" description="HTH lacI-type" evidence="5">
    <location>
        <begin position="3"/>
        <end position="57"/>
    </location>
</feature>
<dbReference type="KEGG" id="aft:BBF96_10370"/>
<dbReference type="PANTHER" id="PTHR30146">
    <property type="entry name" value="LACI-RELATED TRANSCRIPTIONAL REPRESSOR"/>
    <property type="match status" value="1"/>
</dbReference>
<dbReference type="EMBL" id="CP016379">
    <property type="protein sequence ID" value="AZR73753.1"/>
    <property type="molecule type" value="Genomic_DNA"/>
</dbReference>
<dbReference type="Gene3D" id="1.10.260.40">
    <property type="entry name" value="lambda repressor-like DNA-binding domains"/>
    <property type="match status" value="1"/>
</dbReference>
<accession>A0A3Q9HR56</accession>
<keyword evidence="7" id="KW-1185">Reference proteome</keyword>
<dbReference type="SUPFAM" id="SSF53822">
    <property type="entry name" value="Periplasmic binding protein-like I"/>
    <property type="match status" value="1"/>
</dbReference>
<evidence type="ECO:0000313" key="6">
    <source>
        <dbReference type="EMBL" id="AZR73753.1"/>
    </source>
</evidence>
<evidence type="ECO:0000313" key="7">
    <source>
        <dbReference type="Proteomes" id="UP000267250"/>
    </source>
</evidence>
<dbReference type="InterPro" id="IPR001761">
    <property type="entry name" value="Peripla_BP/Lac1_sug-bd_dom"/>
</dbReference>
<evidence type="ECO:0000256" key="1">
    <source>
        <dbReference type="ARBA" id="ARBA00022491"/>
    </source>
</evidence>
<dbReference type="CDD" id="cd01392">
    <property type="entry name" value="HTH_LacI"/>
    <property type="match status" value="1"/>
</dbReference>
<dbReference type="InterPro" id="IPR010982">
    <property type="entry name" value="Lambda_DNA-bd_dom_sf"/>
</dbReference>
<dbReference type="PANTHER" id="PTHR30146:SF148">
    <property type="entry name" value="HTH-TYPE TRANSCRIPTIONAL REPRESSOR PURR-RELATED"/>
    <property type="match status" value="1"/>
</dbReference>
<organism evidence="6 7">
    <name type="scientific">Anoxybacter fermentans</name>
    <dbReference type="NCBI Taxonomy" id="1323375"/>
    <lineage>
        <taxon>Bacteria</taxon>
        <taxon>Bacillati</taxon>
        <taxon>Bacillota</taxon>
        <taxon>Clostridia</taxon>
        <taxon>Halanaerobiales</taxon>
        <taxon>Anoxybacter</taxon>
    </lineage>
</organism>
<reference evidence="6 7" key="1">
    <citation type="submission" date="2016-07" db="EMBL/GenBank/DDBJ databases">
        <title>Genome and transcriptome analysis of iron-reducing fermentative bacteria Anoxybacter fermentans.</title>
        <authorList>
            <person name="Zeng X."/>
            <person name="Shao Z."/>
        </authorList>
    </citation>
    <scope>NUCLEOTIDE SEQUENCE [LARGE SCALE GENOMIC DNA]</scope>
    <source>
        <strain evidence="6 7">DY22613</strain>
    </source>
</reference>
<keyword evidence="2" id="KW-0805">Transcription regulation</keyword>
<dbReference type="Proteomes" id="UP000267250">
    <property type="component" value="Chromosome"/>
</dbReference>
<dbReference type="PRINTS" id="PR00036">
    <property type="entry name" value="HTHLACI"/>
</dbReference>
<dbReference type="CDD" id="cd06267">
    <property type="entry name" value="PBP1_LacI_sugar_binding-like"/>
    <property type="match status" value="1"/>
</dbReference>
<keyword evidence="1" id="KW-0678">Repressor</keyword>
<dbReference type="Pfam" id="PF00356">
    <property type="entry name" value="LacI"/>
    <property type="match status" value="1"/>
</dbReference>
<dbReference type="SMART" id="SM00354">
    <property type="entry name" value="HTH_LACI"/>
    <property type="match status" value="1"/>
</dbReference>
<dbReference type="Gene3D" id="3.40.50.2300">
    <property type="match status" value="2"/>
</dbReference>
<keyword evidence="4" id="KW-0804">Transcription</keyword>
<evidence type="ECO:0000256" key="3">
    <source>
        <dbReference type="ARBA" id="ARBA00023125"/>
    </source>
</evidence>
<dbReference type="PROSITE" id="PS00356">
    <property type="entry name" value="HTH_LACI_1"/>
    <property type="match status" value="1"/>
</dbReference>
<dbReference type="PROSITE" id="PS50932">
    <property type="entry name" value="HTH_LACI_2"/>
    <property type="match status" value="1"/>
</dbReference>
<dbReference type="GO" id="GO:0000976">
    <property type="term" value="F:transcription cis-regulatory region binding"/>
    <property type="evidence" value="ECO:0007669"/>
    <property type="project" value="TreeGrafter"/>
</dbReference>
<dbReference type="GO" id="GO:0003700">
    <property type="term" value="F:DNA-binding transcription factor activity"/>
    <property type="evidence" value="ECO:0007669"/>
    <property type="project" value="TreeGrafter"/>
</dbReference>
<dbReference type="FunFam" id="1.10.260.40:FF:000002">
    <property type="entry name" value="HTH-type transcriptional repressor PurR"/>
    <property type="match status" value="1"/>
</dbReference>